<dbReference type="EMBL" id="UGMX01000002">
    <property type="protein sequence ID" value="STW06424.1"/>
    <property type="molecule type" value="Genomic_DNA"/>
</dbReference>
<evidence type="ECO:0000313" key="4">
    <source>
        <dbReference type="Proteomes" id="UP000254571"/>
    </source>
</evidence>
<accession>A0A7H4P1V9</accession>
<protein>
    <submittedName>
        <fullName evidence="3">Protein SirB1</fullName>
    </submittedName>
</protein>
<dbReference type="Proteomes" id="UP000254571">
    <property type="component" value="Unassembled WGS sequence"/>
</dbReference>
<name>A0A7H4P1V9_9ENTR</name>
<dbReference type="InterPro" id="IPR032698">
    <property type="entry name" value="SirB1_N"/>
</dbReference>
<organism evidence="3 4">
    <name type="scientific">Klebsiella grimontii</name>
    <dbReference type="NCBI Taxonomy" id="2058152"/>
    <lineage>
        <taxon>Bacteria</taxon>
        <taxon>Pseudomonadati</taxon>
        <taxon>Pseudomonadota</taxon>
        <taxon>Gammaproteobacteria</taxon>
        <taxon>Enterobacterales</taxon>
        <taxon>Enterobacteriaceae</taxon>
        <taxon>Klebsiella/Raoultella group</taxon>
        <taxon>Klebsiella</taxon>
    </lineage>
</organism>
<dbReference type="AlphaFoldDB" id="A0A7H4P1V9"/>
<evidence type="ECO:0000256" key="1">
    <source>
        <dbReference type="ARBA" id="ARBA00007100"/>
    </source>
</evidence>
<feature type="domain" description="Protein SirB1 N-terminal" evidence="2">
    <location>
        <begin position="34"/>
        <end position="76"/>
    </location>
</feature>
<dbReference type="Pfam" id="PF13369">
    <property type="entry name" value="Transglut_core2"/>
    <property type="match status" value="1"/>
</dbReference>
<comment type="similarity">
    <text evidence="1">Belongs to the UPF0162 family.</text>
</comment>
<evidence type="ECO:0000259" key="2">
    <source>
        <dbReference type="Pfam" id="PF13369"/>
    </source>
</evidence>
<reference evidence="3 4" key="1">
    <citation type="submission" date="2018-06" db="EMBL/GenBank/DDBJ databases">
        <authorList>
            <consortium name="Pathogen Informatics"/>
            <person name="Doyle S."/>
        </authorList>
    </citation>
    <scope>NUCLEOTIDE SEQUENCE [LARGE SCALE GENOMIC DNA]</scope>
    <source>
        <strain evidence="3 4">NCTC9149</strain>
    </source>
</reference>
<comment type="caution">
    <text evidence="3">The sequence shown here is derived from an EMBL/GenBank/DDBJ whole genome shotgun (WGS) entry which is preliminary data.</text>
</comment>
<gene>
    <name evidence="3" type="ORF">NCTC9149_02840</name>
</gene>
<evidence type="ECO:0000313" key="3">
    <source>
        <dbReference type="EMBL" id="STW06424.1"/>
    </source>
</evidence>
<sequence length="101" mass="11752">MRSLADFEFNKAPLCDGMVLISELIRDDFPTHYVQDELERLLALAQEEIASSWDQERQIERLLELFYHDWGFSDSARRLPSVRCASGLIRFSTTARAARCR</sequence>
<proteinExistence type="inferred from homology"/>